<evidence type="ECO:0000259" key="11">
    <source>
        <dbReference type="SMART" id="SM00845"/>
    </source>
</evidence>
<feature type="domain" description="Asn/Gln amidotransferase" evidence="11">
    <location>
        <begin position="367"/>
        <end position="513"/>
    </location>
</feature>
<dbReference type="InterPro" id="IPR017959">
    <property type="entry name" value="Asn/Gln-tRNA_amidoTrfase_suB/E"/>
</dbReference>
<dbReference type="EMBL" id="MHKD01000042">
    <property type="protein sequence ID" value="OGY81657.1"/>
    <property type="molecule type" value="Genomic_DNA"/>
</dbReference>
<dbReference type="GO" id="GO:0005524">
    <property type="term" value="F:ATP binding"/>
    <property type="evidence" value="ECO:0007669"/>
    <property type="project" value="UniProtKB-KW"/>
</dbReference>
<comment type="catalytic activity">
    <reaction evidence="8 10">
        <text>L-aspartyl-tRNA(Asn) + L-glutamine + ATP + H2O = L-asparaginyl-tRNA(Asn) + L-glutamate + ADP + phosphate + 2 H(+)</text>
        <dbReference type="Rhea" id="RHEA:14513"/>
        <dbReference type="Rhea" id="RHEA-COMP:9674"/>
        <dbReference type="Rhea" id="RHEA-COMP:9677"/>
        <dbReference type="ChEBI" id="CHEBI:15377"/>
        <dbReference type="ChEBI" id="CHEBI:15378"/>
        <dbReference type="ChEBI" id="CHEBI:29985"/>
        <dbReference type="ChEBI" id="CHEBI:30616"/>
        <dbReference type="ChEBI" id="CHEBI:43474"/>
        <dbReference type="ChEBI" id="CHEBI:58359"/>
        <dbReference type="ChEBI" id="CHEBI:78515"/>
        <dbReference type="ChEBI" id="CHEBI:78516"/>
        <dbReference type="ChEBI" id="CHEBI:456216"/>
    </reaction>
</comment>
<dbReference type="NCBIfam" id="NF004014">
    <property type="entry name" value="PRK05477.1-4"/>
    <property type="match status" value="1"/>
</dbReference>
<evidence type="ECO:0000256" key="3">
    <source>
        <dbReference type="ARBA" id="ARBA00022598"/>
    </source>
</evidence>
<evidence type="ECO:0000256" key="8">
    <source>
        <dbReference type="ARBA" id="ARBA00047380"/>
    </source>
</evidence>
<keyword evidence="3 10" id="KW-0436">Ligase</keyword>
<comment type="similarity">
    <text evidence="1 10">Belongs to the GatB/GatE family. GatB subfamily.</text>
</comment>
<dbReference type="Pfam" id="PF02934">
    <property type="entry name" value="GatB_N"/>
    <property type="match status" value="1"/>
</dbReference>
<sequence length="514" mass="57270">MKKVTKPTYEATIGIEVHVQLKTKSKMFCACKNADTDAAKPNTHICPICLGHPGTLPVLNKKALEFGIIASHALEAEVQPLSKFDRKHYFYPDLPKGYQISQYDEPLALGGHVTLYRPGADDVIVHITRLHLEEDAAKLMHTANGDTLADFNRAGTPLAEIVSEPDMHTPQEAKEFVQELRQLLVYTHVTDGNLKKGHMRFDANVSLLPASAGKTKGKGAKKLGQRVEIKNINSFSGLEAALTFEIKRQARLLENGETVTHETRGWDDAKKQTYSQRSKETSADYRYFPEPDLPPLELDEKHVQHLKTHLPELPAARRTRFMEEYTLSYADAKMLADNADMGEFFGATISELRSWLNSLENSEGSDDEIWQASGKKLTRLVLGWITTELVKLMNAADMDWRALKITPENFAEFIALIYENKVNSSAAQVILADMFTTGIDPSQAMAEKNLEQVSDVDALGAAVDEVVAEESGPVEQYRAGKTNVLMYLVGKVMKKMKGKANPQMVTDILRKKLG</sequence>
<gene>
    <name evidence="10" type="primary">gatB</name>
    <name evidence="12" type="ORF">A3F54_01170</name>
</gene>
<evidence type="ECO:0000256" key="10">
    <source>
        <dbReference type="HAMAP-Rule" id="MF_00121"/>
    </source>
</evidence>
<dbReference type="NCBIfam" id="TIGR00133">
    <property type="entry name" value="gatB"/>
    <property type="match status" value="1"/>
</dbReference>
<evidence type="ECO:0000256" key="6">
    <source>
        <dbReference type="ARBA" id="ARBA00022917"/>
    </source>
</evidence>
<dbReference type="AlphaFoldDB" id="A0A1G2B0B6"/>
<dbReference type="PANTHER" id="PTHR11659:SF0">
    <property type="entry name" value="GLUTAMYL-TRNA(GLN) AMIDOTRANSFERASE SUBUNIT B, MITOCHONDRIAL"/>
    <property type="match status" value="1"/>
</dbReference>
<dbReference type="PROSITE" id="PS01234">
    <property type="entry name" value="GATB"/>
    <property type="match status" value="1"/>
</dbReference>
<evidence type="ECO:0000256" key="1">
    <source>
        <dbReference type="ARBA" id="ARBA00005306"/>
    </source>
</evidence>
<dbReference type="Proteomes" id="UP000176952">
    <property type="component" value="Unassembled WGS sequence"/>
</dbReference>
<organism evidence="12 13">
    <name type="scientific">Candidatus Kerfeldbacteria bacterium RIFCSPHIGHO2_12_FULL_48_17</name>
    <dbReference type="NCBI Taxonomy" id="1798542"/>
    <lineage>
        <taxon>Bacteria</taxon>
        <taxon>Candidatus Kerfeldiibacteriota</taxon>
    </lineage>
</organism>
<evidence type="ECO:0000256" key="4">
    <source>
        <dbReference type="ARBA" id="ARBA00022741"/>
    </source>
</evidence>
<dbReference type="Gene3D" id="1.10.10.410">
    <property type="match status" value="1"/>
</dbReference>
<dbReference type="SUPFAM" id="SSF89095">
    <property type="entry name" value="GatB/YqeY motif"/>
    <property type="match status" value="2"/>
</dbReference>
<dbReference type="GO" id="GO:0070681">
    <property type="term" value="P:glutaminyl-tRNAGln biosynthesis via transamidation"/>
    <property type="evidence" value="ECO:0007669"/>
    <property type="project" value="TreeGrafter"/>
</dbReference>
<keyword evidence="5 10" id="KW-0067">ATP-binding</keyword>
<dbReference type="GO" id="GO:0050567">
    <property type="term" value="F:glutaminyl-tRNA synthase (glutamine-hydrolyzing) activity"/>
    <property type="evidence" value="ECO:0007669"/>
    <property type="project" value="UniProtKB-UniRule"/>
</dbReference>
<dbReference type="STRING" id="1798542.A3F54_01170"/>
<comment type="catalytic activity">
    <reaction evidence="9 10">
        <text>L-glutamyl-tRNA(Gln) + L-glutamine + ATP + H2O = L-glutaminyl-tRNA(Gln) + L-glutamate + ADP + phosphate + H(+)</text>
        <dbReference type="Rhea" id="RHEA:17521"/>
        <dbReference type="Rhea" id="RHEA-COMP:9681"/>
        <dbReference type="Rhea" id="RHEA-COMP:9684"/>
        <dbReference type="ChEBI" id="CHEBI:15377"/>
        <dbReference type="ChEBI" id="CHEBI:15378"/>
        <dbReference type="ChEBI" id="CHEBI:29985"/>
        <dbReference type="ChEBI" id="CHEBI:30616"/>
        <dbReference type="ChEBI" id="CHEBI:43474"/>
        <dbReference type="ChEBI" id="CHEBI:58359"/>
        <dbReference type="ChEBI" id="CHEBI:78520"/>
        <dbReference type="ChEBI" id="CHEBI:78521"/>
        <dbReference type="ChEBI" id="CHEBI:456216"/>
    </reaction>
</comment>
<dbReference type="InterPro" id="IPR023168">
    <property type="entry name" value="GatB_Yqey_C_2"/>
</dbReference>
<comment type="caution">
    <text evidence="12">The sequence shown here is derived from an EMBL/GenBank/DDBJ whole genome shotgun (WGS) entry which is preliminary data.</text>
</comment>
<dbReference type="Pfam" id="PF02637">
    <property type="entry name" value="GatB_Yqey"/>
    <property type="match status" value="1"/>
</dbReference>
<dbReference type="FunFam" id="1.10.10.410:FF:000001">
    <property type="entry name" value="Aspartyl/glutamyl-tRNA(Asn/Gln) amidotransferase subunit B"/>
    <property type="match status" value="1"/>
</dbReference>
<protein>
    <recommendedName>
        <fullName evidence="10">Aspartyl/glutamyl-tRNA(Asn/Gln) amidotransferase subunit B</fullName>
        <shortName evidence="10">Asp/Glu-ADT subunit B</shortName>
        <ecNumber evidence="10">6.3.5.-</ecNumber>
    </recommendedName>
</protein>
<dbReference type="GO" id="GO:0006412">
    <property type="term" value="P:translation"/>
    <property type="evidence" value="ECO:0007669"/>
    <property type="project" value="UniProtKB-UniRule"/>
</dbReference>
<dbReference type="InterPro" id="IPR018027">
    <property type="entry name" value="Asn/Gln_amidotransferase"/>
</dbReference>
<dbReference type="InterPro" id="IPR003789">
    <property type="entry name" value="Asn/Gln_tRNA_amidoTrase-B-like"/>
</dbReference>
<reference evidence="12 13" key="1">
    <citation type="journal article" date="2016" name="Nat. Commun.">
        <title>Thousands of microbial genomes shed light on interconnected biogeochemical processes in an aquifer system.</title>
        <authorList>
            <person name="Anantharaman K."/>
            <person name="Brown C.T."/>
            <person name="Hug L.A."/>
            <person name="Sharon I."/>
            <person name="Castelle C.J."/>
            <person name="Probst A.J."/>
            <person name="Thomas B.C."/>
            <person name="Singh A."/>
            <person name="Wilkins M.J."/>
            <person name="Karaoz U."/>
            <person name="Brodie E.L."/>
            <person name="Williams K.H."/>
            <person name="Hubbard S.S."/>
            <person name="Banfield J.F."/>
        </authorList>
    </citation>
    <scope>NUCLEOTIDE SEQUENCE [LARGE SCALE GENOMIC DNA]</scope>
</reference>
<evidence type="ECO:0000256" key="7">
    <source>
        <dbReference type="ARBA" id="ARBA00024799"/>
    </source>
</evidence>
<proteinExistence type="inferred from homology"/>
<keyword evidence="6 10" id="KW-0648">Protein biosynthesis</keyword>
<name>A0A1G2B0B6_9BACT</name>
<dbReference type="EC" id="6.3.5.-" evidence="10"/>
<dbReference type="InterPro" id="IPR004413">
    <property type="entry name" value="GatB"/>
</dbReference>
<dbReference type="InterPro" id="IPR017958">
    <property type="entry name" value="Gln-tRNA_amidoTrfase_suB_CS"/>
</dbReference>
<dbReference type="InterPro" id="IPR014746">
    <property type="entry name" value="Gln_synth/guanido_kin_cat_dom"/>
</dbReference>
<comment type="function">
    <text evidence="7 10">Allows the formation of correctly charged Asn-tRNA(Asn) or Gln-tRNA(Gln) through the transamidation of misacylated Asp-tRNA(Asn) or Glu-tRNA(Gln) in organisms which lack either or both of asparaginyl-tRNA or glutaminyl-tRNA synthetases. The reaction takes place in the presence of glutamine and ATP through an activated phospho-Asp-tRNA(Asn) or phospho-Glu-tRNA(Gln).</text>
</comment>
<dbReference type="NCBIfam" id="NF004012">
    <property type="entry name" value="PRK05477.1-2"/>
    <property type="match status" value="1"/>
</dbReference>
<evidence type="ECO:0000256" key="9">
    <source>
        <dbReference type="ARBA" id="ARBA00047913"/>
    </source>
</evidence>
<dbReference type="InterPro" id="IPR042114">
    <property type="entry name" value="GatB_C_1"/>
</dbReference>
<dbReference type="GO" id="GO:0050566">
    <property type="term" value="F:asparaginyl-tRNA synthase (glutamine-hydrolyzing) activity"/>
    <property type="evidence" value="ECO:0007669"/>
    <property type="project" value="RHEA"/>
</dbReference>
<comment type="subunit">
    <text evidence="2 10">Heterotrimer of A, B and C subunits.</text>
</comment>
<dbReference type="SUPFAM" id="SSF55931">
    <property type="entry name" value="Glutamine synthetase/guanido kinase"/>
    <property type="match status" value="1"/>
</dbReference>
<evidence type="ECO:0000313" key="13">
    <source>
        <dbReference type="Proteomes" id="UP000176952"/>
    </source>
</evidence>
<evidence type="ECO:0000256" key="2">
    <source>
        <dbReference type="ARBA" id="ARBA00011123"/>
    </source>
</evidence>
<dbReference type="SMART" id="SM00845">
    <property type="entry name" value="GatB_Yqey"/>
    <property type="match status" value="1"/>
</dbReference>
<keyword evidence="4 10" id="KW-0547">Nucleotide-binding</keyword>
<accession>A0A1G2B0B6</accession>
<evidence type="ECO:0000313" key="12">
    <source>
        <dbReference type="EMBL" id="OGY81657.1"/>
    </source>
</evidence>
<dbReference type="HAMAP" id="MF_00121">
    <property type="entry name" value="GatB"/>
    <property type="match status" value="1"/>
</dbReference>
<dbReference type="PANTHER" id="PTHR11659">
    <property type="entry name" value="GLUTAMYL-TRNA GLN AMIDOTRANSFERASE SUBUNIT B MITOCHONDRIAL AND PROKARYOTIC PET112-RELATED"/>
    <property type="match status" value="1"/>
</dbReference>
<dbReference type="Gene3D" id="1.10.150.380">
    <property type="entry name" value="GatB domain, N-terminal subdomain"/>
    <property type="match status" value="1"/>
</dbReference>
<evidence type="ECO:0000256" key="5">
    <source>
        <dbReference type="ARBA" id="ARBA00022840"/>
    </source>
</evidence>
<dbReference type="InterPro" id="IPR006075">
    <property type="entry name" value="Asn/Gln-tRNA_Trfase_suB/E_cat"/>
</dbReference>